<evidence type="ECO:0000313" key="3">
    <source>
        <dbReference type="Proteomes" id="UP001444661"/>
    </source>
</evidence>
<feature type="region of interest" description="Disordered" evidence="1">
    <location>
        <begin position="236"/>
        <end position="268"/>
    </location>
</feature>
<feature type="compositionally biased region" description="Basic and acidic residues" evidence="1">
    <location>
        <begin position="236"/>
        <end position="245"/>
    </location>
</feature>
<evidence type="ECO:0000256" key="1">
    <source>
        <dbReference type="SAM" id="MobiDB-lite"/>
    </source>
</evidence>
<organism evidence="2 3">
    <name type="scientific">Apiospora rasikravindrae</name>
    <dbReference type="NCBI Taxonomy" id="990691"/>
    <lineage>
        <taxon>Eukaryota</taxon>
        <taxon>Fungi</taxon>
        <taxon>Dikarya</taxon>
        <taxon>Ascomycota</taxon>
        <taxon>Pezizomycotina</taxon>
        <taxon>Sordariomycetes</taxon>
        <taxon>Xylariomycetidae</taxon>
        <taxon>Amphisphaeriales</taxon>
        <taxon>Apiosporaceae</taxon>
        <taxon>Apiospora</taxon>
    </lineage>
</organism>
<dbReference type="Proteomes" id="UP001444661">
    <property type="component" value="Unassembled WGS sequence"/>
</dbReference>
<gene>
    <name evidence="2" type="ORF">PG993_009054</name>
</gene>
<reference evidence="2 3" key="1">
    <citation type="submission" date="2023-01" db="EMBL/GenBank/DDBJ databases">
        <title>Analysis of 21 Apiospora genomes using comparative genomics revels a genus with tremendous synthesis potential of carbohydrate active enzymes and secondary metabolites.</title>
        <authorList>
            <person name="Sorensen T."/>
        </authorList>
    </citation>
    <scope>NUCLEOTIDE SEQUENCE [LARGE SCALE GENOMIC DNA]</scope>
    <source>
        <strain evidence="2 3">CBS 33761</strain>
    </source>
</reference>
<dbReference type="EMBL" id="JAQQWK010000009">
    <property type="protein sequence ID" value="KAK8034059.1"/>
    <property type="molecule type" value="Genomic_DNA"/>
</dbReference>
<protein>
    <submittedName>
        <fullName evidence="2">Uncharacterized protein</fullName>
    </submittedName>
</protein>
<name>A0ABR1SIE2_9PEZI</name>
<proteinExistence type="predicted"/>
<evidence type="ECO:0000313" key="2">
    <source>
        <dbReference type="EMBL" id="KAK8034059.1"/>
    </source>
</evidence>
<accession>A0ABR1SIE2</accession>
<comment type="caution">
    <text evidence="2">The sequence shown here is derived from an EMBL/GenBank/DDBJ whole genome shotgun (WGS) entry which is preliminary data.</text>
</comment>
<keyword evidence="3" id="KW-1185">Reference proteome</keyword>
<sequence>MALSNPGELFAQRDLEILPGYVRVYDGFTDRGVCTCRQATQQPPHVQGRNPFRIGSLRDDYLHAPPGDVNPAEALMDDNNNNPNEPRWLPTIDVCMHDLKYHFEIYRAIPPLRGDALQNFKQCLISFVPAWTGLPVDPQEVAFAELVRDIYAHSKEGDRIRTVVVQFGVWVEERCGPQRRWPRDRLSLFACVQAAQRGCWRFCRDVADGCELLGWERRSRSMRRWAVGEREREREQEGRAREGRRRETRSRARRGRERARMRMRMVGL</sequence>
<feature type="compositionally biased region" description="Basic residues" evidence="1">
    <location>
        <begin position="246"/>
        <end position="268"/>
    </location>
</feature>